<evidence type="ECO:0000313" key="8">
    <source>
        <dbReference type="Proteomes" id="UP001501057"/>
    </source>
</evidence>
<evidence type="ECO:0000256" key="2">
    <source>
        <dbReference type="ARBA" id="ARBA00022448"/>
    </source>
</evidence>
<dbReference type="Gene3D" id="3.40.50.300">
    <property type="entry name" value="P-loop containing nucleotide triphosphate hydrolases"/>
    <property type="match status" value="1"/>
</dbReference>
<organism evidence="7 8">
    <name type="scientific">Aeromicrobium alkaliterrae</name>
    <dbReference type="NCBI Taxonomy" id="302168"/>
    <lineage>
        <taxon>Bacteria</taxon>
        <taxon>Bacillati</taxon>
        <taxon>Actinomycetota</taxon>
        <taxon>Actinomycetes</taxon>
        <taxon>Propionibacteriales</taxon>
        <taxon>Nocardioidaceae</taxon>
        <taxon>Aeromicrobium</taxon>
    </lineage>
</organism>
<dbReference type="Pfam" id="PF00005">
    <property type="entry name" value="ABC_tran"/>
    <property type="match status" value="1"/>
</dbReference>
<evidence type="ECO:0000256" key="1">
    <source>
        <dbReference type="ARBA" id="ARBA00005417"/>
    </source>
</evidence>
<proteinExistence type="inferred from homology"/>
<evidence type="ECO:0000256" key="5">
    <source>
        <dbReference type="ARBA" id="ARBA00022970"/>
    </source>
</evidence>
<evidence type="ECO:0000259" key="6">
    <source>
        <dbReference type="PROSITE" id="PS50893"/>
    </source>
</evidence>
<dbReference type="CDD" id="cd03224">
    <property type="entry name" value="ABC_TM1139_LivF_branched"/>
    <property type="match status" value="1"/>
</dbReference>
<comment type="caution">
    <text evidence="7">The sequence shown here is derived from an EMBL/GenBank/DDBJ whole genome shotgun (WGS) entry which is preliminary data.</text>
</comment>
<keyword evidence="2" id="KW-0813">Transport</keyword>
<dbReference type="GO" id="GO:0005524">
    <property type="term" value="F:ATP binding"/>
    <property type="evidence" value="ECO:0007669"/>
    <property type="project" value="UniProtKB-KW"/>
</dbReference>
<dbReference type="InterPro" id="IPR027417">
    <property type="entry name" value="P-loop_NTPase"/>
</dbReference>
<dbReference type="SMART" id="SM00382">
    <property type="entry name" value="AAA"/>
    <property type="match status" value="1"/>
</dbReference>
<evidence type="ECO:0000256" key="4">
    <source>
        <dbReference type="ARBA" id="ARBA00022840"/>
    </source>
</evidence>
<dbReference type="SUPFAM" id="SSF52540">
    <property type="entry name" value="P-loop containing nucleoside triphosphate hydrolases"/>
    <property type="match status" value="1"/>
</dbReference>
<dbReference type="PROSITE" id="PS50893">
    <property type="entry name" value="ABC_TRANSPORTER_2"/>
    <property type="match status" value="1"/>
</dbReference>
<keyword evidence="4 7" id="KW-0067">ATP-binding</keyword>
<dbReference type="InterPro" id="IPR017871">
    <property type="entry name" value="ABC_transporter-like_CS"/>
</dbReference>
<keyword evidence="3" id="KW-0547">Nucleotide-binding</keyword>
<comment type="similarity">
    <text evidence="1">Belongs to the ABC transporter superfamily.</text>
</comment>
<dbReference type="PROSITE" id="PS00211">
    <property type="entry name" value="ABC_TRANSPORTER_1"/>
    <property type="match status" value="1"/>
</dbReference>
<evidence type="ECO:0000313" key="7">
    <source>
        <dbReference type="EMBL" id="GAA1745732.1"/>
    </source>
</evidence>
<keyword evidence="5" id="KW-0029">Amino-acid transport</keyword>
<dbReference type="EMBL" id="BAAAME010000004">
    <property type="protein sequence ID" value="GAA1745732.1"/>
    <property type="molecule type" value="Genomic_DNA"/>
</dbReference>
<gene>
    <name evidence="7" type="ORF">GCM10009710_27220</name>
</gene>
<keyword evidence="8" id="KW-1185">Reference proteome</keyword>
<name>A0ABN2K0J6_9ACTN</name>
<protein>
    <submittedName>
        <fullName evidence="7">ABC transporter ATP-binding protein</fullName>
    </submittedName>
</protein>
<reference evidence="7 8" key="1">
    <citation type="journal article" date="2019" name="Int. J. Syst. Evol. Microbiol.">
        <title>The Global Catalogue of Microorganisms (GCM) 10K type strain sequencing project: providing services to taxonomists for standard genome sequencing and annotation.</title>
        <authorList>
            <consortium name="The Broad Institute Genomics Platform"/>
            <consortium name="The Broad Institute Genome Sequencing Center for Infectious Disease"/>
            <person name="Wu L."/>
            <person name="Ma J."/>
        </authorList>
    </citation>
    <scope>NUCLEOTIDE SEQUENCE [LARGE SCALE GENOMIC DNA]</scope>
    <source>
        <strain evidence="7 8">JCM 13518</strain>
    </source>
</reference>
<accession>A0ABN2K0J6</accession>
<dbReference type="InterPro" id="IPR003439">
    <property type="entry name" value="ABC_transporter-like_ATP-bd"/>
</dbReference>
<dbReference type="InterPro" id="IPR052156">
    <property type="entry name" value="BCAA_Transport_ATP-bd_LivF"/>
</dbReference>
<sequence>MHPAARKLHALCILLVTRVTASLPESFRQGGGSDVLSVSNLEVVYNDVILVLRGVSLTVEEGTIVALLGANGAGKTTLLRAVTGLLDVHDGAITKGEVHFEGRPIQRWAPSRIVGAGLGQVLEGRRVFGEFSVEENLRVGGHTRRGGLTSAIDEVYDLFPVLRERRKQTAGYLSGGEQQMLAMGRALIAQPRLLLLDEPSLGLAPRIVAQIKDIVVEINRRGTTVLLVEQNAAMALSIAHHGYVMEHGKVVMDRPAAELLADDDIRDFYLGRGELATSYRDLKHYKRRKRWLS</sequence>
<feature type="domain" description="ABC transporter" evidence="6">
    <location>
        <begin position="36"/>
        <end position="272"/>
    </location>
</feature>
<dbReference type="PANTHER" id="PTHR43820:SF8">
    <property type="entry name" value="ABC TRANSPORTER SUBSTRATE-BINDING PROTEIN"/>
    <property type="match status" value="1"/>
</dbReference>
<dbReference type="InterPro" id="IPR003593">
    <property type="entry name" value="AAA+_ATPase"/>
</dbReference>
<evidence type="ECO:0000256" key="3">
    <source>
        <dbReference type="ARBA" id="ARBA00022741"/>
    </source>
</evidence>
<dbReference type="Proteomes" id="UP001501057">
    <property type="component" value="Unassembled WGS sequence"/>
</dbReference>
<dbReference type="PANTHER" id="PTHR43820">
    <property type="entry name" value="HIGH-AFFINITY BRANCHED-CHAIN AMINO ACID TRANSPORT ATP-BINDING PROTEIN LIVF"/>
    <property type="match status" value="1"/>
</dbReference>